<proteinExistence type="predicted"/>
<organism evidence="2 3">
    <name type="scientific">Ralstonia insidiosa</name>
    <dbReference type="NCBI Taxonomy" id="190721"/>
    <lineage>
        <taxon>Bacteria</taxon>
        <taxon>Pseudomonadati</taxon>
        <taxon>Pseudomonadota</taxon>
        <taxon>Betaproteobacteria</taxon>
        <taxon>Burkholderiales</taxon>
        <taxon>Burkholderiaceae</taxon>
        <taxon>Ralstonia</taxon>
    </lineage>
</organism>
<dbReference type="EMBL" id="CP016024">
    <property type="protein sequence ID" value="ANJ76300.1"/>
    <property type="molecule type" value="Genomic_DNA"/>
</dbReference>
<sequence>MNWRHSSRRKEGWPPPEVQEFHDIGDGTHRSAKLFQSGSDLCKPKYFCIEIGFFVEIPQMSIDGVMRRDGQPHAATG</sequence>
<keyword evidence="3" id="KW-1185">Reference proteome</keyword>
<gene>
    <name evidence="2" type="ORF">A9Y76_27230</name>
</gene>
<evidence type="ECO:0000256" key="1">
    <source>
        <dbReference type="SAM" id="MobiDB-lite"/>
    </source>
</evidence>
<evidence type="ECO:0000313" key="2">
    <source>
        <dbReference type="EMBL" id="ANJ76300.1"/>
    </source>
</evidence>
<reference evidence="3" key="1">
    <citation type="submission" date="2016-06" db="EMBL/GenBank/DDBJ databases">
        <authorList>
            <person name="Xu Y."/>
            <person name="Nagy A."/>
            <person name="Yan X."/>
            <person name="Kim S.W."/>
            <person name="Haley B."/>
            <person name="Liu N.T."/>
            <person name="Nou X."/>
        </authorList>
    </citation>
    <scope>NUCLEOTIDE SEQUENCE [LARGE SCALE GENOMIC DNA]</scope>
    <source>
        <strain evidence="3">ATCC 49129</strain>
        <plasmid evidence="3">pri-1</plasmid>
    </source>
</reference>
<feature type="region of interest" description="Disordered" evidence="1">
    <location>
        <begin position="1"/>
        <end position="24"/>
    </location>
</feature>
<protein>
    <submittedName>
        <fullName evidence="2">Uncharacterized protein</fullName>
    </submittedName>
</protein>
<name>A0A192A742_9RALS</name>
<dbReference type="Proteomes" id="UP000078572">
    <property type="component" value="Plasmid pRI-1"/>
</dbReference>
<geneLocation type="plasmid" evidence="3">
    <name>pri-1</name>
</geneLocation>
<dbReference type="AlphaFoldDB" id="A0A192A742"/>
<evidence type="ECO:0000313" key="3">
    <source>
        <dbReference type="Proteomes" id="UP000078572"/>
    </source>
</evidence>
<keyword evidence="2" id="KW-0614">Plasmid</keyword>
<accession>A0A192A742</accession>